<dbReference type="PANTHER" id="PTHR13887:SF14">
    <property type="entry name" value="DISULFIDE BOND FORMATION PROTEIN D"/>
    <property type="match status" value="1"/>
</dbReference>
<keyword evidence="10" id="KW-1185">Reference proteome</keyword>
<dbReference type="CDD" id="cd03023">
    <property type="entry name" value="DsbA_Com1_like"/>
    <property type="match status" value="1"/>
</dbReference>
<sequence length="205" mass="21580">MTLTRRKTMALGLGGLLVLPAAARGQLVHGPDPVALTHDPDQPVLGNPEGDVTIVEFFDYQCPFCRQGHAALLRMVGADGGLRLVMKDWPVFGPLSLRAAQVALGAVGMGRYAAVMDSLMALRGGRLTEAAIDTAARDAGVDPAAALDAHAQEADRWTGLLRRNGEQADMLGLLGTPSYVVGQDVFPGVTSVMALQRAVDALRRG</sequence>
<evidence type="ECO:0000313" key="10">
    <source>
        <dbReference type="Proteomes" id="UP001247754"/>
    </source>
</evidence>
<dbReference type="Gene3D" id="3.40.30.10">
    <property type="entry name" value="Glutaredoxin"/>
    <property type="match status" value="1"/>
</dbReference>
<dbReference type="PANTHER" id="PTHR13887">
    <property type="entry name" value="GLUTATHIONE S-TRANSFERASE KAPPA"/>
    <property type="match status" value="1"/>
</dbReference>
<evidence type="ECO:0000259" key="8">
    <source>
        <dbReference type="PROSITE" id="PS51352"/>
    </source>
</evidence>
<dbReference type="InterPro" id="IPR013766">
    <property type="entry name" value="Thioredoxin_domain"/>
</dbReference>
<keyword evidence="5" id="KW-1015">Disulfide bond</keyword>
<evidence type="ECO:0000313" key="9">
    <source>
        <dbReference type="EMBL" id="MDR5654845.1"/>
    </source>
</evidence>
<keyword evidence="3 7" id="KW-0732">Signal</keyword>
<dbReference type="PROSITE" id="PS51352">
    <property type="entry name" value="THIOREDOXIN_2"/>
    <property type="match status" value="1"/>
</dbReference>
<organism evidence="9 10">
    <name type="scientific">Ruixingdingia sedimenti</name>
    <dbReference type="NCBI Taxonomy" id="3073604"/>
    <lineage>
        <taxon>Bacteria</taxon>
        <taxon>Pseudomonadati</taxon>
        <taxon>Pseudomonadota</taxon>
        <taxon>Alphaproteobacteria</taxon>
        <taxon>Rhodobacterales</taxon>
        <taxon>Paracoccaceae</taxon>
        <taxon>Ruixingdingia</taxon>
    </lineage>
</organism>
<proteinExistence type="inferred from homology"/>
<dbReference type="EMBL" id="JAVKPH010000036">
    <property type="protein sequence ID" value="MDR5654845.1"/>
    <property type="molecule type" value="Genomic_DNA"/>
</dbReference>
<evidence type="ECO:0000256" key="5">
    <source>
        <dbReference type="ARBA" id="ARBA00023157"/>
    </source>
</evidence>
<feature type="chain" id="PRO_5046392235" evidence="7">
    <location>
        <begin position="24"/>
        <end position="205"/>
    </location>
</feature>
<dbReference type="InterPro" id="IPR012336">
    <property type="entry name" value="Thioredoxin-like_fold"/>
</dbReference>
<reference evidence="9 10" key="1">
    <citation type="submission" date="2023-09" db="EMBL/GenBank/DDBJ databases">
        <title>Xinfangfangia sedmenti sp. nov., isolated the sedment.</title>
        <authorList>
            <person name="Xu L."/>
        </authorList>
    </citation>
    <scope>NUCLEOTIDE SEQUENCE [LARGE SCALE GENOMIC DNA]</scope>
    <source>
        <strain evidence="9 10">LG-4</strain>
    </source>
</reference>
<comment type="function">
    <text evidence="1">May be required for disulfide bond formation in some proteins.</text>
</comment>
<evidence type="ECO:0000256" key="1">
    <source>
        <dbReference type="ARBA" id="ARBA00003565"/>
    </source>
</evidence>
<evidence type="ECO:0000256" key="6">
    <source>
        <dbReference type="ARBA" id="ARBA00023284"/>
    </source>
</evidence>
<evidence type="ECO:0000256" key="2">
    <source>
        <dbReference type="ARBA" id="ARBA00005791"/>
    </source>
</evidence>
<comment type="similarity">
    <text evidence="2">Belongs to the thioredoxin family. DsbA subfamily.</text>
</comment>
<feature type="domain" description="Thioredoxin" evidence="8">
    <location>
        <begin position="13"/>
        <end position="204"/>
    </location>
</feature>
<evidence type="ECO:0000256" key="4">
    <source>
        <dbReference type="ARBA" id="ARBA00023002"/>
    </source>
</evidence>
<name>A0ABU1FD89_9RHOB</name>
<gene>
    <name evidence="9" type="ORF">RGD00_19720</name>
</gene>
<feature type="signal peptide" evidence="7">
    <location>
        <begin position="1"/>
        <end position="23"/>
    </location>
</feature>
<protein>
    <submittedName>
        <fullName evidence="9">DsbA family protein</fullName>
    </submittedName>
</protein>
<evidence type="ECO:0000256" key="7">
    <source>
        <dbReference type="SAM" id="SignalP"/>
    </source>
</evidence>
<dbReference type="Pfam" id="PF13462">
    <property type="entry name" value="Thioredoxin_4"/>
    <property type="match status" value="1"/>
</dbReference>
<dbReference type="RefSeq" id="WP_310458988.1">
    <property type="nucleotide sequence ID" value="NZ_JAVKPH010000036.1"/>
</dbReference>
<dbReference type="Proteomes" id="UP001247754">
    <property type="component" value="Unassembled WGS sequence"/>
</dbReference>
<accession>A0ABU1FD89</accession>
<keyword evidence="4" id="KW-0560">Oxidoreductase</keyword>
<dbReference type="SUPFAM" id="SSF52833">
    <property type="entry name" value="Thioredoxin-like"/>
    <property type="match status" value="1"/>
</dbReference>
<evidence type="ECO:0000256" key="3">
    <source>
        <dbReference type="ARBA" id="ARBA00022729"/>
    </source>
</evidence>
<comment type="caution">
    <text evidence="9">The sequence shown here is derived from an EMBL/GenBank/DDBJ whole genome shotgun (WGS) entry which is preliminary data.</text>
</comment>
<keyword evidence="6" id="KW-0676">Redox-active center</keyword>
<dbReference type="InterPro" id="IPR036249">
    <property type="entry name" value="Thioredoxin-like_sf"/>
</dbReference>